<protein>
    <submittedName>
        <fullName evidence="2">Ubiquitin-conjugating enzyme E2 N</fullName>
    </submittedName>
</protein>
<dbReference type="InterPro" id="IPR016135">
    <property type="entry name" value="UBQ-conjugating_enzyme/RWD"/>
</dbReference>
<dbReference type="Proteomes" id="UP001266305">
    <property type="component" value="Unassembled WGS sequence"/>
</dbReference>
<name>A0ABQ9W074_SAGOE</name>
<evidence type="ECO:0000313" key="2">
    <source>
        <dbReference type="EMBL" id="KAK2115040.1"/>
    </source>
</evidence>
<evidence type="ECO:0000259" key="1">
    <source>
        <dbReference type="PROSITE" id="PS50127"/>
    </source>
</evidence>
<dbReference type="InterPro" id="IPR000608">
    <property type="entry name" value="UBC"/>
</dbReference>
<dbReference type="Gene3D" id="3.10.110.10">
    <property type="entry name" value="Ubiquitin Conjugating Enzyme"/>
    <property type="match status" value="1"/>
</dbReference>
<dbReference type="EMBL" id="JASSZA010000003">
    <property type="protein sequence ID" value="KAK2115040.1"/>
    <property type="molecule type" value="Genomic_DNA"/>
</dbReference>
<feature type="domain" description="UBC core" evidence="1">
    <location>
        <begin position="1"/>
        <end position="71"/>
    </location>
</feature>
<proteinExistence type="predicted"/>
<accession>A0ABQ9W074</accession>
<comment type="caution">
    <text evidence="2">The sequence shown here is derived from an EMBL/GenBank/DDBJ whole genome shotgun (WGS) entry which is preliminary data.</text>
</comment>
<organism evidence="2 3">
    <name type="scientific">Saguinus oedipus</name>
    <name type="common">Cotton-top tamarin</name>
    <name type="synonym">Oedipomidas oedipus</name>
    <dbReference type="NCBI Taxonomy" id="9490"/>
    <lineage>
        <taxon>Eukaryota</taxon>
        <taxon>Metazoa</taxon>
        <taxon>Chordata</taxon>
        <taxon>Craniata</taxon>
        <taxon>Vertebrata</taxon>
        <taxon>Euteleostomi</taxon>
        <taxon>Mammalia</taxon>
        <taxon>Eutheria</taxon>
        <taxon>Euarchontoglires</taxon>
        <taxon>Primates</taxon>
        <taxon>Haplorrhini</taxon>
        <taxon>Platyrrhini</taxon>
        <taxon>Cebidae</taxon>
        <taxon>Callitrichinae</taxon>
        <taxon>Saguinus</taxon>
    </lineage>
</organism>
<feature type="non-terminal residue" evidence="2">
    <location>
        <position position="71"/>
    </location>
</feature>
<evidence type="ECO:0000313" key="3">
    <source>
        <dbReference type="Proteomes" id="UP001266305"/>
    </source>
</evidence>
<dbReference type="SUPFAM" id="SSF54495">
    <property type="entry name" value="UBC-like"/>
    <property type="match status" value="1"/>
</dbReference>
<dbReference type="Pfam" id="PF00179">
    <property type="entry name" value="UQ_con"/>
    <property type="match status" value="1"/>
</dbReference>
<sequence length="71" mass="8298">MSGLPHRIIRETQHLLAEPDPGIKAEPDETDTQDFPFEGRTFKPELFFPEEYIMAAPKVHFLTKFYHPNID</sequence>
<keyword evidence="3" id="KW-1185">Reference proteome</keyword>
<reference evidence="2 3" key="1">
    <citation type="submission" date="2023-05" db="EMBL/GenBank/DDBJ databases">
        <title>B98-5 Cell Line De Novo Hybrid Assembly: An Optical Mapping Approach.</title>
        <authorList>
            <person name="Kananen K."/>
            <person name="Auerbach J.A."/>
            <person name="Kautto E."/>
            <person name="Blachly J.S."/>
        </authorList>
    </citation>
    <scope>NUCLEOTIDE SEQUENCE [LARGE SCALE GENOMIC DNA]</scope>
    <source>
        <strain evidence="2">B95-8</strain>
        <tissue evidence="2">Cell line</tissue>
    </source>
</reference>
<dbReference type="PROSITE" id="PS50127">
    <property type="entry name" value="UBC_2"/>
    <property type="match status" value="1"/>
</dbReference>
<gene>
    <name evidence="2" type="primary">UBE2N_1</name>
    <name evidence="2" type="ORF">P7K49_005666</name>
</gene>